<protein>
    <submittedName>
        <fullName evidence="1">Uncharacterized protein</fullName>
    </submittedName>
</protein>
<reference evidence="1 2" key="1">
    <citation type="submission" date="2022-12" db="EMBL/GenBank/DDBJ databases">
        <title>Genomic features and morphological characterization of a novel Knufia sp. strain isolated from spacecraft assembly facility.</title>
        <authorList>
            <person name="Teixeira M."/>
            <person name="Chander A.M."/>
            <person name="Stajich J.E."/>
            <person name="Venkateswaran K."/>
        </authorList>
    </citation>
    <scope>NUCLEOTIDE SEQUENCE [LARGE SCALE GENOMIC DNA]</scope>
    <source>
        <strain evidence="1 2">FJI-L2-BK-P2</strain>
    </source>
</reference>
<evidence type="ECO:0000313" key="1">
    <source>
        <dbReference type="EMBL" id="KAK5952821.1"/>
    </source>
</evidence>
<dbReference type="AlphaFoldDB" id="A0AAN8I775"/>
<proteinExistence type="predicted"/>
<accession>A0AAN8I775</accession>
<comment type="caution">
    <text evidence="1">The sequence shown here is derived from an EMBL/GenBank/DDBJ whole genome shotgun (WGS) entry which is preliminary data.</text>
</comment>
<dbReference type="Proteomes" id="UP001316803">
    <property type="component" value="Unassembled WGS sequence"/>
</dbReference>
<keyword evidence="2" id="KW-1185">Reference proteome</keyword>
<sequence length="120" mass="14012">MVIQTGIPLWKYHHVLDIARKLIITPLINDLQSRLNKMLQSPWAIQADDITKVYQTLGKDHPLRQAITNGLAPAWPKLYGKNKDKMYKLAWDKEIPEFWADLEARWAEMVEEGEEDSNKK</sequence>
<gene>
    <name evidence="1" type="ORF">OHC33_005940</name>
</gene>
<evidence type="ECO:0000313" key="2">
    <source>
        <dbReference type="Proteomes" id="UP001316803"/>
    </source>
</evidence>
<organism evidence="1 2">
    <name type="scientific">Knufia fluminis</name>
    <dbReference type="NCBI Taxonomy" id="191047"/>
    <lineage>
        <taxon>Eukaryota</taxon>
        <taxon>Fungi</taxon>
        <taxon>Dikarya</taxon>
        <taxon>Ascomycota</taxon>
        <taxon>Pezizomycotina</taxon>
        <taxon>Eurotiomycetes</taxon>
        <taxon>Chaetothyriomycetidae</taxon>
        <taxon>Chaetothyriales</taxon>
        <taxon>Trichomeriaceae</taxon>
        <taxon>Knufia</taxon>
    </lineage>
</organism>
<name>A0AAN8I775_9EURO</name>
<dbReference type="EMBL" id="JAKLMC020000013">
    <property type="protein sequence ID" value="KAK5952821.1"/>
    <property type="molecule type" value="Genomic_DNA"/>
</dbReference>